<feature type="region of interest" description="Disordered" evidence="1">
    <location>
        <begin position="35"/>
        <end position="55"/>
    </location>
</feature>
<dbReference type="GeneID" id="5470685"/>
<accession>A7K9W0</accession>
<dbReference type="RefSeq" id="YP_001427181.1">
    <property type="nucleotide sequence ID" value="NC_008724.1"/>
</dbReference>
<sequence>MACCRDCHTGLDHCFPGTDLWLVYRLPPGRAQQCVPAPHRGADQQGPRGSDLHPGRECSSICWLCCRGADFWRKCEDGIRIRFLGFWCDDDYICPRFFCAGADG</sequence>
<gene>
    <name evidence="2" type="primary">z700R</name>
    <name evidence="2" type="ORF">ATCV1_z700R</name>
</gene>
<protein>
    <submittedName>
        <fullName evidence="2">Uncharacterized protein z700R</fullName>
    </submittedName>
</protein>
<dbReference type="EMBL" id="EF101928">
    <property type="protein sequence ID" value="ABT16834.1"/>
    <property type="molecule type" value="Genomic_DNA"/>
</dbReference>
<evidence type="ECO:0000313" key="2">
    <source>
        <dbReference type="EMBL" id="ABT16834.1"/>
    </source>
</evidence>
<dbReference type="KEGG" id="vg:5470685"/>
<name>A7K9W0_9PHYC</name>
<reference evidence="2 3" key="1">
    <citation type="submission" date="2006-09" db="EMBL/GenBank/DDBJ databases">
        <title>Sequence and annotation of the 288-kb ATCV-1 virus that infects an endosymbiotic Chlorella strain of the heliozoon Acanthocystis turfacea.</title>
        <authorList>
            <person name="Fitzgerald L.A."/>
            <person name="Graves M.V."/>
            <person name="Li X."/>
            <person name="Pfitzner A.J.P."/>
            <person name="Hartigan J."/>
            <person name="Van Etten J.L."/>
        </authorList>
    </citation>
    <scope>NUCLEOTIDE SEQUENCE [LARGE SCALE GENOMIC DNA]</scope>
    <source>
        <strain evidence="2 3">ATCV-1</strain>
    </source>
</reference>
<dbReference type="Proteomes" id="UP000202420">
    <property type="component" value="Segment"/>
</dbReference>
<evidence type="ECO:0000313" key="3">
    <source>
        <dbReference type="Proteomes" id="UP000202420"/>
    </source>
</evidence>
<keyword evidence="3" id="KW-1185">Reference proteome</keyword>
<proteinExistence type="predicted"/>
<organism evidence="2 3">
    <name type="scientific">Chlorovirus heliozoae</name>
    <dbReference type="NCBI Taxonomy" id="322019"/>
    <lineage>
        <taxon>Viruses</taxon>
        <taxon>Varidnaviria</taxon>
        <taxon>Bamfordvirae</taxon>
        <taxon>Nucleocytoviricota</taxon>
        <taxon>Megaviricetes</taxon>
        <taxon>Algavirales</taxon>
        <taxon>Phycodnaviridae</taxon>
        <taxon>Chlorovirus</taxon>
    </lineage>
</organism>
<evidence type="ECO:0000256" key="1">
    <source>
        <dbReference type="SAM" id="MobiDB-lite"/>
    </source>
</evidence>